<dbReference type="OrthoDB" id="783980at2759"/>
<dbReference type="GO" id="GO:0007165">
    <property type="term" value="P:signal transduction"/>
    <property type="evidence" value="ECO:0000318"/>
    <property type="project" value="GO_Central"/>
</dbReference>
<dbReference type="PANTHER" id="PTHR32009">
    <property type="entry name" value="TMV RESISTANCE PROTEIN N-LIKE"/>
    <property type="match status" value="1"/>
</dbReference>
<protein>
    <submittedName>
        <fullName evidence="4">E3 ubiquitin-protein ligase COP1-like</fullName>
    </submittedName>
</protein>
<dbReference type="RefSeq" id="XP_018832642.1">
    <property type="nucleotide sequence ID" value="XM_018977097.1"/>
</dbReference>
<dbReference type="Gene3D" id="3.40.50.10140">
    <property type="entry name" value="Toll/interleukin-1 receptor homology (TIR) domain"/>
    <property type="match status" value="1"/>
</dbReference>
<feature type="region of interest" description="Disordered" evidence="2">
    <location>
        <begin position="1"/>
        <end position="47"/>
    </location>
</feature>
<keyword evidence="3" id="KW-1185">Reference proteome</keyword>
<gene>
    <name evidence="4" type="primary">LOC109000269</name>
</gene>
<dbReference type="KEGG" id="jre:109000269"/>
<keyword evidence="1" id="KW-0520">NAD</keyword>
<dbReference type="GO" id="GO:0005634">
    <property type="term" value="C:nucleus"/>
    <property type="evidence" value="ECO:0000318"/>
    <property type="project" value="GO_Central"/>
</dbReference>
<evidence type="ECO:0000313" key="4">
    <source>
        <dbReference type="RefSeq" id="XP_018832642.1"/>
    </source>
</evidence>
<sequence length="167" mass="18842">MATRNLQNKKADGKSQVTSHGLQRKDALSASESQHINQSGLSVARKKQVLAQDEDELPKGENISEKLINAIHGSRISIVDFHSKGYASSRWCLDELVEIMDGTKTRGHNLIPTIYHVEPRMSENRKGLLPVHSLGVKNTKDMRLSFKQMDRVKRWKIALCYSENCTS</sequence>
<dbReference type="Proteomes" id="UP000235220">
    <property type="component" value="Chromosome 9"/>
</dbReference>
<dbReference type="Pfam" id="PF01582">
    <property type="entry name" value="TIR"/>
    <property type="match status" value="1"/>
</dbReference>
<dbReference type="AlphaFoldDB" id="A0A2I4FLV4"/>
<evidence type="ECO:0000313" key="3">
    <source>
        <dbReference type="Proteomes" id="UP000235220"/>
    </source>
</evidence>
<feature type="compositionally biased region" description="Polar residues" evidence="2">
    <location>
        <begin position="30"/>
        <end position="41"/>
    </location>
</feature>
<dbReference type="PANTHER" id="PTHR32009:SF152">
    <property type="entry name" value="NEUTRAL_ALKALINE INVERTASE"/>
    <property type="match status" value="1"/>
</dbReference>
<dbReference type="PROSITE" id="PS50104">
    <property type="entry name" value="TIR"/>
    <property type="match status" value="1"/>
</dbReference>
<accession>A0A2I4FLV4</accession>
<dbReference type="GeneID" id="109000269"/>
<proteinExistence type="predicted"/>
<dbReference type="Gramene" id="Jr09_02950_p1">
    <property type="protein sequence ID" value="cds.Jr09_02950_p1"/>
    <property type="gene ID" value="Jr09_02950"/>
</dbReference>
<dbReference type="SUPFAM" id="SSF52200">
    <property type="entry name" value="Toll/Interleukin receptor TIR domain"/>
    <property type="match status" value="1"/>
</dbReference>
<name>A0A2I4FLV4_JUGRE</name>
<dbReference type="InterPro" id="IPR035897">
    <property type="entry name" value="Toll_tir_struct_dom_sf"/>
</dbReference>
<organism evidence="3 4">
    <name type="scientific">Juglans regia</name>
    <name type="common">English walnut</name>
    <dbReference type="NCBI Taxonomy" id="51240"/>
    <lineage>
        <taxon>Eukaryota</taxon>
        <taxon>Viridiplantae</taxon>
        <taxon>Streptophyta</taxon>
        <taxon>Embryophyta</taxon>
        <taxon>Tracheophyta</taxon>
        <taxon>Spermatophyta</taxon>
        <taxon>Magnoliopsida</taxon>
        <taxon>eudicotyledons</taxon>
        <taxon>Gunneridae</taxon>
        <taxon>Pentapetalae</taxon>
        <taxon>rosids</taxon>
        <taxon>fabids</taxon>
        <taxon>Fagales</taxon>
        <taxon>Juglandaceae</taxon>
        <taxon>Juglans</taxon>
    </lineage>
</organism>
<dbReference type="InterPro" id="IPR000157">
    <property type="entry name" value="TIR_dom"/>
</dbReference>
<evidence type="ECO:0000256" key="1">
    <source>
        <dbReference type="ARBA" id="ARBA00023027"/>
    </source>
</evidence>
<reference evidence="4" key="1">
    <citation type="submission" date="2025-08" db="UniProtKB">
        <authorList>
            <consortium name="RefSeq"/>
        </authorList>
    </citation>
    <scope>IDENTIFICATION</scope>
    <source>
        <tissue evidence="4">Leaves</tissue>
    </source>
</reference>
<evidence type="ECO:0000256" key="2">
    <source>
        <dbReference type="SAM" id="MobiDB-lite"/>
    </source>
</evidence>